<evidence type="ECO:0000313" key="2">
    <source>
        <dbReference type="EMBL" id="CEI82105.1"/>
    </source>
</evidence>
<dbReference type="SUPFAM" id="SSF51658">
    <property type="entry name" value="Xylose isomerase-like"/>
    <property type="match status" value="1"/>
</dbReference>
<dbReference type="InterPro" id="IPR036237">
    <property type="entry name" value="Xyl_isomerase-like_sf"/>
</dbReference>
<protein>
    <submittedName>
        <fullName evidence="2">Inosose dehydratase</fullName>
    </submittedName>
</protein>
<dbReference type="InterPro" id="IPR050312">
    <property type="entry name" value="IolE/XylAMocC-like"/>
</dbReference>
<dbReference type="STRING" id="545501.BN997_01961"/>
<evidence type="ECO:0000313" key="3">
    <source>
        <dbReference type="Proteomes" id="UP000040453"/>
    </source>
</evidence>
<dbReference type="InterPro" id="IPR013022">
    <property type="entry name" value="Xyl_isomerase-like_TIM-brl"/>
</dbReference>
<dbReference type="Gene3D" id="3.20.20.150">
    <property type="entry name" value="Divalent-metal-dependent TIM barrel enzymes"/>
    <property type="match status" value="1"/>
</dbReference>
<dbReference type="Proteomes" id="UP000040453">
    <property type="component" value="Unassembled WGS sequence"/>
</dbReference>
<keyword evidence="3" id="KW-1185">Reference proteome</keyword>
<name>A0A0A1M9T5_9BACI</name>
<proteinExistence type="predicted"/>
<dbReference type="PANTHER" id="PTHR12110:SF21">
    <property type="entry name" value="XYLOSE ISOMERASE-LIKE TIM BARREL DOMAIN-CONTAINING PROTEIN"/>
    <property type="match status" value="1"/>
</dbReference>
<dbReference type="PANTHER" id="PTHR12110">
    <property type="entry name" value="HYDROXYPYRUVATE ISOMERASE"/>
    <property type="match status" value="1"/>
</dbReference>
<dbReference type="Pfam" id="PF01261">
    <property type="entry name" value="AP_endonuc_2"/>
    <property type="match status" value="1"/>
</dbReference>
<feature type="domain" description="Xylose isomerase-like TIM barrel" evidence="1">
    <location>
        <begin position="24"/>
        <end position="275"/>
    </location>
</feature>
<gene>
    <name evidence="2" type="primary">iolE_4</name>
    <name evidence="2" type="ORF">BN997_01961</name>
</gene>
<reference evidence="2 3" key="1">
    <citation type="submission" date="2014-11" db="EMBL/GenBank/DDBJ databases">
        <authorList>
            <person name="Urmite Genomes Urmite Genomes"/>
        </authorList>
    </citation>
    <scope>NUCLEOTIDE SEQUENCE [LARGE SCALE GENOMIC DNA]</scope>
    <source>
        <strain evidence="2 3">Oc5</strain>
    </source>
</reference>
<sequence length="290" mass="33369">MNIIRLAYDPSHYRDNTNLRDTIENVARLGYEYVELSPRQDFIWFNQYPKVDKQMIKDLKRYCSDARVKISSVLPVQQWSSPVEEVGEAAVRNWKRCIEITSDLGVDLMNTEFAGDKTRPTDSEAAFVKSMEELTPLFEKEGIRLNIQSHPHDFIELNTEAVRMIRALDKDWIKLVYSVPHAFFYDDGIGDVEQHLEETGDLLDHVLIADTLNHKAAFGLRYIINPPGANVTIHQHLNPGEGEINFDALYKKLREMKFAGIVTNAVFAYPDRPEWSNELTLKSIKEGLNL</sequence>
<organism evidence="2 3">
    <name type="scientific">Oceanobacillus oncorhynchi</name>
    <dbReference type="NCBI Taxonomy" id="545501"/>
    <lineage>
        <taxon>Bacteria</taxon>
        <taxon>Bacillati</taxon>
        <taxon>Bacillota</taxon>
        <taxon>Bacilli</taxon>
        <taxon>Bacillales</taxon>
        <taxon>Bacillaceae</taxon>
        <taxon>Oceanobacillus</taxon>
    </lineage>
</organism>
<evidence type="ECO:0000259" key="1">
    <source>
        <dbReference type="Pfam" id="PF01261"/>
    </source>
</evidence>
<dbReference type="EMBL" id="CDGG01000001">
    <property type="protein sequence ID" value="CEI82105.1"/>
    <property type="molecule type" value="Genomic_DNA"/>
</dbReference>
<accession>A0A0A1M9T5</accession>
<dbReference type="AlphaFoldDB" id="A0A0A1M9T5"/>